<keyword evidence="9 11" id="KW-0378">Hydrolase</keyword>
<dbReference type="InterPro" id="IPR012337">
    <property type="entry name" value="RNaseH-like_sf"/>
</dbReference>
<feature type="region of interest" description="Disordered" evidence="12">
    <location>
        <begin position="132"/>
        <end position="163"/>
    </location>
</feature>
<dbReference type="AlphaFoldDB" id="A0A6M4M9W8"/>
<evidence type="ECO:0000256" key="8">
    <source>
        <dbReference type="ARBA" id="ARBA00022759"/>
    </source>
</evidence>
<feature type="domain" description="RNase H type-1" evidence="13">
    <location>
        <begin position="11"/>
        <end position="152"/>
    </location>
</feature>
<evidence type="ECO:0000256" key="1">
    <source>
        <dbReference type="ARBA" id="ARBA00000077"/>
    </source>
</evidence>
<keyword evidence="8 11" id="KW-0255">Endonuclease</keyword>
<dbReference type="PROSITE" id="PS50879">
    <property type="entry name" value="RNASE_H_1"/>
    <property type="match status" value="1"/>
</dbReference>
<dbReference type="HAMAP" id="MF_00042">
    <property type="entry name" value="RNase_H"/>
    <property type="match status" value="1"/>
</dbReference>
<dbReference type="GO" id="GO:0000287">
    <property type="term" value="F:magnesium ion binding"/>
    <property type="evidence" value="ECO:0007669"/>
    <property type="project" value="UniProtKB-UniRule"/>
</dbReference>
<feature type="binding site" evidence="11">
    <location>
        <position position="20"/>
    </location>
    <ligand>
        <name>Mg(2+)</name>
        <dbReference type="ChEBI" id="CHEBI:18420"/>
        <label>2</label>
    </ligand>
</feature>
<evidence type="ECO:0000256" key="6">
    <source>
        <dbReference type="ARBA" id="ARBA00022722"/>
    </source>
</evidence>
<dbReference type="OrthoDB" id="7845843at2"/>
<evidence type="ECO:0000256" key="3">
    <source>
        <dbReference type="ARBA" id="ARBA00005300"/>
    </source>
</evidence>
<dbReference type="GO" id="GO:0004523">
    <property type="term" value="F:RNA-DNA hybrid ribonuclease activity"/>
    <property type="evidence" value="ECO:0007669"/>
    <property type="project" value="UniProtKB-UniRule"/>
</dbReference>
<dbReference type="InterPro" id="IPR050092">
    <property type="entry name" value="RNase_H"/>
</dbReference>
<keyword evidence="10 11" id="KW-0460">Magnesium</keyword>
<dbReference type="SUPFAM" id="SSF53098">
    <property type="entry name" value="Ribonuclease H-like"/>
    <property type="match status" value="1"/>
</dbReference>
<name>A0A6M4M9W8_9ALTE</name>
<sequence length="163" mass="18219">MAECKKGDVVAKKSITVFTDGSCLGNPGPGGYGAILIYNNHRKELKGGFTLTTNNRMELLAPIEALNSLTESCTVDITTDSQYVKNGINQWIHNWRKNGWRTSDRKPVKNADLWKRLDEAVKNHSVTWHWVKGHSGHPENDRCDELAREAANSPTQQDSGFNP</sequence>
<dbReference type="GO" id="GO:0003676">
    <property type="term" value="F:nucleic acid binding"/>
    <property type="evidence" value="ECO:0007669"/>
    <property type="project" value="InterPro"/>
</dbReference>
<feature type="binding site" evidence="11">
    <location>
        <position position="20"/>
    </location>
    <ligand>
        <name>Mg(2+)</name>
        <dbReference type="ChEBI" id="CHEBI:18420"/>
        <label>1</label>
    </ligand>
</feature>
<comment type="subunit">
    <text evidence="4 11">Monomer.</text>
</comment>
<comment type="function">
    <text evidence="11">Endonuclease that specifically degrades the RNA of RNA-DNA hybrids.</text>
</comment>
<comment type="similarity">
    <text evidence="3 11">Belongs to the RNase H family.</text>
</comment>
<feature type="compositionally biased region" description="Polar residues" evidence="12">
    <location>
        <begin position="152"/>
        <end position="163"/>
    </location>
</feature>
<gene>
    <name evidence="11 14" type="primary">rnhA</name>
    <name evidence="14" type="ORF">CA267_000990</name>
</gene>
<organism evidence="14 15">
    <name type="scientific">Alteromonas pelagimontana</name>
    <dbReference type="NCBI Taxonomy" id="1858656"/>
    <lineage>
        <taxon>Bacteria</taxon>
        <taxon>Pseudomonadati</taxon>
        <taxon>Pseudomonadota</taxon>
        <taxon>Gammaproteobacteria</taxon>
        <taxon>Alteromonadales</taxon>
        <taxon>Alteromonadaceae</taxon>
        <taxon>Alteromonas/Salinimonas group</taxon>
        <taxon>Alteromonas</taxon>
    </lineage>
</organism>
<keyword evidence="6 11" id="KW-0540">Nuclease</keyword>
<dbReference type="CDD" id="cd09278">
    <property type="entry name" value="RNase_HI_prokaryote_like"/>
    <property type="match status" value="1"/>
</dbReference>
<evidence type="ECO:0000256" key="11">
    <source>
        <dbReference type="HAMAP-Rule" id="MF_00042"/>
    </source>
</evidence>
<evidence type="ECO:0000256" key="7">
    <source>
        <dbReference type="ARBA" id="ARBA00022723"/>
    </source>
</evidence>
<evidence type="ECO:0000313" key="15">
    <source>
        <dbReference type="Proteomes" id="UP000219285"/>
    </source>
</evidence>
<evidence type="ECO:0000259" key="13">
    <source>
        <dbReference type="PROSITE" id="PS50879"/>
    </source>
</evidence>
<dbReference type="GO" id="GO:0043137">
    <property type="term" value="P:DNA replication, removal of RNA primer"/>
    <property type="evidence" value="ECO:0007669"/>
    <property type="project" value="TreeGrafter"/>
</dbReference>
<comment type="subcellular location">
    <subcellularLocation>
        <location evidence="2 11">Cytoplasm</location>
    </subcellularLocation>
</comment>
<dbReference type="InterPro" id="IPR002156">
    <property type="entry name" value="RNaseH_domain"/>
</dbReference>
<feature type="compositionally biased region" description="Basic and acidic residues" evidence="12">
    <location>
        <begin position="136"/>
        <end position="148"/>
    </location>
</feature>
<accession>A0A6M4M9W8</accession>
<dbReference type="RefSeq" id="WP_075609201.1">
    <property type="nucleotide sequence ID" value="NZ_CP052766.1"/>
</dbReference>
<reference evidence="14 15" key="2">
    <citation type="submission" date="2020-04" db="EMBL/GenBank/DDBJ databases">
        <title>Complete genome sequence of Alteromonas pelagimontana 5.12T.</title>
        <authorList>
            <person name="Sinha R.K."/>
            <person name="Krishnan K.P."/>
            <person name="Kurian J.P."/>
        </authorList>
    </citation>
    <scope>NUCLEOTIDE SEQUENCE [LARGE SCALE GENOMIC DNA]</scope>
    <source>
        <strain evidence="14 15">5.12</strain>
    </source>
</reference>
<comment type="catalytic activity">
    <reaction evidence="1 11">
        <text>Endonucleolytic cleavage to 5'-phosphomonoester.</text>
        <dbReference type="EC" id="3.1.26.4"/>
    </reaction>
</comment>
<keyword evidence="5 11" id="KW-0963">Cytoplasm</keyword>
<dbReference type="InterPro" id="IPR036397">
    <property type="entry name" value="RNaseH_sf"/>
</dbReference>
<protein>
    <recommendedName>
        <fullName evidence="11">Ribonuclease H</fullName>
        <shortName evidence="11">RNase H</shortName>
        <ecNumber evidence="11">3.1.26.4</ecNumber>
    </recommendedName>
</protein>
<keyword evidence="7 11" id="KW-0479">Metal-binding</keyword>
<dbReference type="Pfam" id="PF00075">
    <property type="entry name" value="RNase_H"/>
    <property type="match status" value="1"/>
</dbReference>
<dbReference type="PANTHER" id="PTHR10642:SF26">
    <property type="entry name" value="RIBONUCLEASE H1"/>
    <property type="match status" value="1"/>
</dbReference>
<dbReference type="EMBL" id="CP052766">
    <property type="protein sequence ID" value="QJR79470.1"/>
    <property type="molecule type" value="Genomic_DNA"/>
</dbReference>
<dbReference type="NCBIfam" id="NF001236">
    <property type="entry name" value="PRK00203.1"/>
    <property type="match status" value="1"/>
</dbReference>
<dbReference type="PANTHER" id="PTHR10642">
    <property type="entry name" value="RIBONUCLEASE H1"/>
    <property type="match status" value="1"/>
</dbReference>
<feature type="binding site" evidence="11">
    <location>
        <position position="58"/>
    </location>
    <ligand>
        <name>Mg(2+)</name>
        <dbReference type="ChEBI" id="CHEBI:18420"/>
        <label>1</label>
    </ligand>
</feature>
<dbReference type="FunFam" id="3.30.420.10:FF:000008">
    <property type="entry name" value="Ribonuclease H"/>
    <property type="match status" value="1"/>
</dbReference>
<evidence type="ECO:0000256" key="9">
    <source>
        <dbReference type="ARBA" id="ARBA00022801"/>
    </source>
</evidence>
<evidence type="ECO:0000256" key="4">
    <source>
        <dbReference type="ARBA" id="ARBA00011245"/>
    </source>
</evidence>
<feature type="binding site" evidence="11">
    <location>
        <position position="80"/>
    </location>
    <ligand>
        <name>Mg(2+)</name>
        <dbReference type="ChEBI" id="CHEBI:18420"/>
        <label>1</label>
    </ligand>
</feature>
<dbReference type="EC" id="3.1.26.4" evidence="11"/>
<dbReference type="Gene3D" id="3.30.420.10">
    <property type="entry name" value="Ribonuclease H-like superfamily/Ribonuclease H"/>
    <property type="match status" value="1"/>
</dbReference>
<dbReference type="KEGG" id="apel:CA267_000990"/>
<evidence type="ECO:0000256" key="10">
    <source>
        <dbReference type="ARBA" id="ARBA00022842"/>
    </source>
</evidence>
<dbReference type="GO" id="GO:0005737">
    <property type="term" value="C:cytoplasm"/>
    <property type="evidence" value="ECO:0007669"/>
    <property type="project" value="UniProtKB-SubCell"/>
</dbReference>
<evidence type="ECO:0000256" key="12">
    <source>
        <dbReference type="SAM" id="MobiDB-lite"/>
    </source>
</evidence>
<keyword evidence="15" id="KW-1185">Reference proteome</keyword>
<evidence type="ECO:0000256" key="5">
    <source>
        <dbReference type="ARBA" id="ARBA00022490"/>
    </source>
</evidence>
<comment type="cofactor">
    <cofactor evidence="11">
        <name>Mg(2+)</name>
        <dbReference type="ChEBI" id="CHEBI:18420"/>
    </cofactor>
    <text evidence="11">Binds 1 Mg(2+) ion per subunit. May bind a second metal ion at a regulatory site, or after substrate binding.</text>
</comment>
<dbReference type="Proteomes" id="UP000219285">
    <property type="component" value="Chromosome"/>
</dbReference>
<reference evidence="15" key="1">
    <citation type="submission" date="2014-12" db="EMBL/GenBank/DDBJ databases">
        <title>Complete genome sequence of a multi-drug resistant Klebsiella pneumoniae.</title>
        <authorList>
            <person name="Hua X."/>
            <person name="Chen Q."/>
            <person name="Li X."/>
            <person name="Feng Y."/>
            <person name="Ruan Z."/>
            <person name="Yu Y."/>
        </authorList>
    </citation>
    <scope>NUCLEOTIDE SEQUENCE [LARGE SCALE GENOMIC DNA]</scope>
    <source>
        <strain evidence="15">5.12</strain>
    </source>
</reference>
<dbReference type="InterPro" id="IPR022892">
    <property type="entry name" value="RNaseHI"/>
</dbReference>
<evidence type="ECO:0000256" key="2">
    <source>
        <dbReference type="ARBA" id="ARBA00004496"/>
    </source>
</evidence>
<proteinExistence type="inferred from homology"/>
<feature type="binding site" evidence="11">
    <location>
        <position position="144"/>
    </location>
    <ligand>
        <name>Mg(2+)</name>
        <dbReference type="ChEBI" id="CHEBI:18420"/>
        <label>2</label>
    </ligand>
</feature>
<evidence type="ECO:0000313" key="14">
    <source>
        <dbReference type="EMBL" id="QJR79470.1"/>
    </source>
</evidence>